<dbReference type="PRINTS" id="PR00959">
    <property type="entry name" value="MEVGALKINASE"/>
</dbReference>
<evidence type="ECO:0000256" key="4">
    <source>
        <dbReference type="ARBA" id="ARBA00022723"/>
    </source>
</evidence>
<dbReference type="KEGG" id="samy:DB32_000989"/>
<reference evidence="15 16" key="1">
    <citation type="submission" date="2015-03" db="EMBL/GenBank/DDBJ databases">
        <title>Genome assembly of Sandaracinus amylolyticus DSM 53668.</title>
        <authorList>
            <person name="Sharma G."/>
            <person name="Subramanian S."/>
        </authorList>
    </citation>
    <scope>NUCLEOTIDE SEQUENCE [LARGE SCALE GENOMIC DNA]</scope>
    <source>
        <strain evidence="15 16">DSM 53668</strain>
    </source>
</reference>
<gene>
    <name evidence="15" type="ORF">DB32_000989</name>
</gene>
<evidence type="ECO:0000256" key="2">
    <source>
        <dbReference type="ARBA" id="ARBA00022490"/>
    </source>
</evidence>
<dbReference type="InterPro" id="IPR036554">
    <property type="entry name" value="GHMP_kinase_C_sf"/>
</dbReference>
<keyword evidence="8" id="KW-0460">Magnesium</keyword>
<dbReference type="NCBIfam" id="TIGR00131">
    <property type="entry name" value="gal_kin"/>
    <property type="match status" value="1"/>
</dbReference>
<protein>
    <recommendedName>
        <fullName evidence="11">Galactokinase</fullName>
        <ecNumber evidence="11">2.7.1.6</ecNumber>
    </recommendedName>
</protein>
<dbReference type="SUPFAM" id="SSF54211">
    <property type="entry name" value="Ribosomal protein S5 domain 2-like"/>
    <property type="match status" value="1"/>
</dbReference>
<keyword evidence="2" id="KW-0963">Cytoplasm</keyword>
<evidence type="ECO:0000256" key="9">
    <source>
        <dbReference type="ARBA" id="ARBA00023144"/>
    </source>
</evidence>
<dbReference type="InterPro" id="IPR014721">
    <property type="entry name" value="Ribsml_uS5_D2-typ_fold_subgr"/>
</dbReference>
<dbReference type="Gene3D" id="3.30.70.890">
    <property type="entry name" value="GHMP kinase, C-terminal domain"/>
    <property type="match status" value="1"/>
</dbReference>
<dbReference type="InterPro" id="IPR019539">
    <property type="entry name" value="GalKase_N"/>
</dbReference>
<dbReference type="EMBL" id="CP011125">
    <property type="protein sequence ID" value="AKF03840.1"/>
    <property type="molecule type" value="Genomic_DNA"/>
</dbReference>
<evidence type="ECO:0000256" key="11">
    <source>
        <dbReference type="NCBIfam" id="TIGR00131"/>
    </source>
</evidence>
<dbReference type="PIRSF" id="PIRSF000530">
    <property type="entry name" value="Galactokinase"/>
    <property type="match status" value="1"/>
</dbReference>
<dbReference type="OrthoDB" id="250531at2"/>
<dbReference type="Pfam" id="PF10509">
    <property type="entry name" value="GalKase_gal_bdg"/>
    <property type="match status" value="1"/>
</dbReference>
<dbReference type="FunFam" id="3.30.70.890:FF:000001">
    <property type="entry name" value="Galactokinase"/>
    <property type="match status" value="1"/>
</dbReference>
<evidence type="ECO:0000256" key="7">
    <source>
        <dbReference type="ARBA" id="ARBA00022840"/>
    </source>
</evidence>
<dbReference type="AlphaFoldDB" id="A0A0F6W037"/>
<dbReference type="InterPro" id="IPR000705">
    <property type="entry name" value="Galactokinase"/>
</dbReference>
<proteinExistence type="inferred from homology"/>
<dbReference type="GO" id="GO:0004335">
    <property type="term" value="F:galactokinase activity"/>
    <property type="evidence" value="ECO:0007669"/>
    <property type="project" value="UniProtKB-UniRule"/>
</dbReference>
<dbReference type="GO" id="GO:0005524">
    <property type="term" value="F:ATP binding"/>
    <property type="evidence" value="ECO:0007669"/>
    <property type="project" value="UniProtKB-UniRule"/>
</dbReference>
<name>A0A0F6W037_9BACT</name>
<evidence type="ECO:0000256" key="10">
    <source>
        <dbReference type="ARBA" id="ARBA00023277"/>
    </source>
</evidence>
<keyword evidence="6 15" id="KW-0418">Kinase</keyword>
<keyword evidence="9" id="KW-0299">Galactose metabolism</keyword>
<dbReference type="EC" id="2.7.1.6" evidence="11"/>
<dbReference type="PRINTS" id="PR00473">
    <property type="entry name" value="GALCTOKINASE"/>
</dbReference>
<evidence type="ECO:0000256" key="5">
    <source>
        <dbReference type="ARBA" id="ARBA00022741"/>
    </source>
</evidence>
<dbReference type="InterPro" id="IPR013750">
    <property type="entry name" value="GHMP_kinase_C_dom"/>
</dbReference>
<dbReference type="Proteomes" id="UP000034883">
    <property type="component" value="Chromosome"/>
</dbReference>
<dbReference type="STRING" id="927083.DB32_000989"/>
<evidence type="ECO:0000313" key="15">
    <source>
        <dbReference type="EMBL" id="AKF03840.1"/>
    </source>
</evidence>
<dbReference type="FunFam" id="3.30.230.10:FF:000017">
    <property type="entry name" value="Galactokinase"/>
    <property type="match status" value="1"/>
</dbReference>
<dbReference type="InterPro" id="IPR020568">
    <property type="entry name" value="Ribosomal_Su5_D2-typ_SF"/>
</dbReference>
<dbReference type="Pfam" id="PF08544">
    <property type="entry name" value="GHMP_kinases_C"/>
    <property type="match status" value="1"/>
</dbReference>
<keyword evidence="10" id="KW-0119">Carbohydrate metabolism</keyword>
<dbReference type="InterPro" id="IPR006203">
    <property type="entry name" value="GHMP_knse_ATP-bd_CS"/>
</dbReference>
<dbReference type="PROSITE" id="PS00106">
    <property type="entry name" value="GALACTOKINASE"/>
    <property type="match status" value="1"/>
</dbReference>
<evidence type="ECO:0000256" key="1">
    <source>
        <dbReference type="ARBA" id="ARBA00006566"/>
    </source>
</evidence>
<dbReference type="PROSITE" id="PS00627">
    <property type="entry name" value="GHMP_KINASES_ATP"/>
    <property type="match status" value="1"/>
</dbReference>
<keyword evidence="5" id="KW-0547">Nucleotide-binding</keyword>
<evidence type="ECO:0000259" key="14">
    <source>
        <dbReference type="Pfam" id="PF10509"/>
    </source>
</evidence>
<keyword evidence="7" id="KW-0067">ATP-binding</keyword>
<evidence type="ECO:0000259" key="12">
    <source>
        <dbReference type="Pfam" id="PF00288"/>
    </source>
</evidence>
<dbReference type="InterPro" id="IPR006204">
    <property type="entry name" value="GHMP_kinase_N_dom"/>
</dbReference>
<dbReference type="PANTHER" id="PTHR10457:SF7">
    <property type="entry name" value="GALACTOKINASE-RELATED"/>
    <property type="match status" value="1"/>
</dbReference>
<dbReference type="SUPFAM" id="SSF55060">
    <property type="entry name" value="GHMP Kinase, C-terminal domain"/>
    <property type="match status" value="1"/>
</dbReference>
<evidence type="ECO:0000256" key="6">
    <source>
        <dbReference type="ARBA" id="ARBA00022777"/>
    </source>
</evidence>
<dbReference type="PANTHER" id="PTHR10457">
    <property type="entry name" value="MEVALONATE KINASE/GALACTOKINASE"/>
    <property type="match status" value="1"/>
</dbReference>
<keyword evidence="16" id="KW-1185">Reference proteome</keyword>
<feature type="domain" description="GHMP kinase C-terminal" evidence="13">
    <location>
        <begin position="261"/>
        <end position="339"/>
    </location>
</feature>
<keyword evidence="4" id="KW-0479">Metal-binding</keyword>
<dbReference type="Gene3D" id="3.30.230.10">
    <property type="match status" value="1"/>
</dbReference>
<feature type="domain" description="Galactokinase N-terminal" evidence="14">
    <location>
        <begin position="3"/>
        <end position="45"/>
    </location>
</feature>
<dbReference type="GO" id="GO:0046872">
    <property type="term" value="F:metal ion binding"/>
    <property type="evidence" value="ECO:0007669"/>
    <property type="project" value="UniProtKB-KW"/>
</dbReference>
<dbReference type="GO" id="GO:0005829">
    <property type="term" value="C:cytosol"/>
    <property type="evidence" value="ECO:0007669"/>
    <property type="project" value="TreeGrafter"/>
</dbReference>
<keyword evidence="3" id="KW-0808">Transferase</keyword>
<dbReference type="GO" id="GO:0006012">
    <property type="term" value="P:galactose metabolic process"/>
    <property type="evidence" value="ECO:0007669"/>
    <property type="project" value="UniProtKB-UniRule"/>
</dbReference>
<feature type="domain" description="GHMP kinase N-terminal" evidence="12">
    <location>
        <begin position="80"/>
        <end position="164"/>
    </location>
</feature>
<accession>A0A0F6W037</accession>
<sequence>MLGRAPDVVVSAPGRVNLIGEHTDYNDGFVLPTVIPQRTFIAVSRRDGSHVRAHSETLGGDDGYELGREARVGRWIDYLQGVTHSLAKSGRVLRGFDVVVASDVPVGSGLSSSAALEVAMMRALRATFELELDDVELARLAQRGENEIVGAPVGILDPLACSLGEIGSALFVDTRSLGSERIVIPRAVELVVVDSGVAHDHVQGGYRERRAQCEEAARRLGVRALRDVGEDDLARIASLRPPLDRRARHVVTENARVLRAVDAMRRDDVHTLGALFDASHESMRDDFEVSVPRVDRLVERAKAHPEVIGARLTGGGFGGAIVALARAGHGADAASAIAAEPGARALVPPPPR</sequence>
<evidence type="ECO:0000313" key="16">
    <source>
        <dbReference type="Proteomes" id="UP000034883"/>
    </source>
</evidence>
<evidence type="ECO:0000256" key="3">
    <source>
        <dbReference type="ARBA" id="ARBA00022679"/>
    </source>
</evidence>
<dbReference type="Pfam" id="PF00288">
    <property type="entry name" value="GHMP_kinases_N"/>
    <property type="match status" value="1"/>
</dbReference>
<organism evidence="15 16">
    <name type="scientific">Sandaracinus amylolyticus</name>
    <dbReference type="NCBI Taxonomy" id="927083"/>
    <lineage>
        <taxon>Bacteria</taxon>
        <taxon>Pseudomonadati</taxon>
        <taxon>Myxococcota</taxon>
        <taxon>Polyangia</taxon>
        <taxon>Polyangiales</taxon>
        <taxon>Sandaracinaceae</taxon>
        <taxon>Sandaracinus</taxon>
    </lineage>
</organism>
<evidence type="ECO:0000259" key="13">
    <source>
        <dbReference type="Pfam" id="PF08544"/>
    </source>
</evidence>
<evidence type="ECO:0000256" key="8">
    <source>
        <dbReference type="ARBA" id="ARBA00022842"/>
    </source>
</evidence>
<comment type="similarity">
    <text evidence="1">Belongs to the GHMP kinase family. GalK subfamily.</text>
</comment>
<dbReference type="InterPro" id="IPR019741">
    <property type="entry name" value="Galactokinase_CS"/>
</dbReference>
<dbReference type="InterPro" id="IPR006206">
    <property type="entry name" value="Mevalonate/galactokinase"/>
</dbReference>